<dbReference type="GO" id="GO:0015421">
    <property type="term" value="F:ABC-type oligopeptide transporter activity"/>
    <property type="evidence" value="ECO:0007669"/>
    <property type="project" value="TreeGrafter"/>
</dbReference>
<evidence type="ECO:0000256" key="2">
    <source>
        <dbReference type="ARBA" id="ARBA00022448"/>
    </source>
</evidence>
<evidence type="ECO:0000313" key="12">
    <source>
        <dbReference type="EMBL" id="URN94200.1"/>
    </source>
</evidence>
<feature type="transmembrane region" description="Helical" evidence="9">
    <location>
        <begin position="269"/>
        <end position="294"/>
    </location>
</feature>
<evidence type="ECO:0000313" key="13">
    <source>
        <dbReference type="Proteomes" id="UP001056756"/>
    </source>
</evidence>
<gene>
    <name evidence="12" type="ORF">NAG76_20635</name>
</gene>
<dbReference type="FunFam" id="1.20.1560.10:FF:000040">
    <property type="entry name" value="Multidrug ABC transporter ATP-binding protein"/>
    <property type="match status" value="1"/>
</dbReference>
<organism evidence="12 13">
    <name type="scientific">Candidatus Pristimantibacillus lignocellulolyticus</name>
    <dbReference type="NCBI Taxonomy" id="2994561"/>
    <lineage>
        <taxon>Bacteria</taxon>
        <taxon>Bacillati</taxon>
        <taxon>Bacillota</taxon>
        <taxon>Bacilli</taxon>
        <taxon>Bacillales</taxon>
        <taxon>Paenibacillaceae</taxon>
        <taxon>Candidatus Pristimantibacillus</taxon>
    </lineage>
</organism>
<keyword evidence="5" id="KW-0547">Nucleotide-binding</keyword>
<dbReference type="InterPro" id="IPR039421">
    <property type="entry name" value="Type_1_exporter"/>
</dbReference>
<accession>A0A9J6ZE73</accession>
<dbReference type="PANTHER" id="PTHR43394:SF1">
    <property type="entry name" value="ATP-BINDING CASSETTE SUB-FAMILY B MEMBER 10, MITOCHONDRIAL"/>
    <property type="match status" value="1"/>
</dbReference>
<sequence length="576" mass="63968">MKKLLKYIRPHWVAAILAPLFMILEVSMDLLQPLFMATIIDDGIMAGSQSHILQTGLYMIGAAIIGLIGGVGCTIFASYASMRFGQDLREDVFHHVQKFSFRNIDQLETGSLITRLTNDIVQLQNVVQMLLRVLVRSPLLMIGSIVMTIFISPKLAIIVAISVPILFIVMFFIIRGTLPLFTKVQSRLDRLNTVLQENLSGMRISKAFVRRQYEKDRFGQANDDLTTQSVKAQRLVSINGPILSMILNVSVIAVLLLGGKDVINDSFEVGSLVAFINYVTQVLFAVSSVAMHLVRVSSAKVSADRVLEVLNTESDLIEHTKLDRKIFGQVEYHNVSFRYRADQVSDTLRNINFKVEAGHKIAIIGATGSGKSTLLQLIPRLYDVSEGQILIDGIDLKQYSFAALRSQTAMVLQETILFSGSIRENICYGRPDASKQEIIAAAIAAQADEFIVAMKDGYDTVIGQRGINLSGGQKQRISIARALLMKPAILLLDDSTSAIDTRTEGYIQVALRKLMQGRTTFIVAQKISSVIDADQIFVMEHGEIIAQGNHEQLIVHSPQYREIYQSQLGQEEVSYE</sequence>
<dbReference type="SMART" id="SM00382">
    <property type="entry name" value="AAA"/>
    <property type="match status" value="1"/>
</dbReference>
<evidence type="ECO:0000256" key="9">
    <source>
        <dbReference type="SAM" id="Phobius"/>
    </source>
</evidence>
<reference evidence="12" key="1">
    <citation type="submission" date="2022-05" db="EMBL/GenBank/DDBJ databases">
        <title>Novel bacterial taxa in a minimal lignocellulolytic consortium and its capacity to transform plastics disclosed by genome-resolved metagenomics.</title>
        <authorList>
            <person name="Rodriguez C.A.D."/>
            <person name="Diaz-Garcia L."/>
            <person name="Herrera K."/>
            <person name="Tarazona N.A."/>
            <person name="Sproer C."/>
            <person name="Overmann J."/>
            <person name="Jimenez D.J."/>
        </authorList>
    </citation>
    <scope>NUCLEOTIDE SEQUENCE</scope>
    <source>
        <strain evidence="12">MAG5</strain>
    </source>
</reference>
<dbReference type="EMBL" id="CP097899">
    <property type="protein sequence ID" value="URN94200.1"/>
    <property type="molecule type" value="Genomic_DNA"/>
</dbReference>
<keyword evidence="2" id="KW-0813">Transport</keyword>
<dbReference type="PROSITE" id="PS00211">
    <property type="entry name" value="ABC_TRANSPORTER_1"/>
    <property type="match status" value="1"/>
</dbReference>
<dbReference type="Pfam" id="PF00664">
    <property type="entry name" value="ABC_membrane"/>
    <property type="match status" value="1"/>
</dbReference>
<feature type="domain" description="ABC transmembrane type-1" evidence="11">
    <location>
        <begin position="16"/>
        <end position="298"/>
    </location>
</feature>
<feature type="transmembrane region" description="Helical" evidence="9">
    <location>
        <begin position="133"/>
        <end position="151"/>
    </location>
</feature>
<evidence type="ECO:0000256" key="5">
    <source>
        <dbReference type="ARBA" id="ARBA00022741"/>
    </source>
</evidence>
<protein>
    <submittedName>
        <fullName evidence="12">ABC transporter ATP-binding protein/permease</fullName>
    </submittedName>
</protein>
<dbReference type="InterPro" id="IPR003593">
    <property type="entry name" value="AAA+_ATPase"/>
</dbReference>
<dbReference type="SUPFAM" id="SSF52540">
    <property type="entry name" value="P-loop containing nucleoside triphosphate hydrolases"/>
    <property type="match status" value="1"/>
</dbReference>
<evidence type="ECO:0000256" key="6">
    <source>
        <dbReference type="ARBA" id="ARBA00022840"/>
    </source>
</evidence>
<dbReference type="AlphaFoldDB" id="A0A9J6ZE73"/>
<dbReference type="Proteomes" id="UP001056756">
    <property type="component" value="Chromosome"/>
</dbReference>
<dbReference type="InterPro" id="IPR027417">
    <property type="entry name" value="P-loop_NTPase"/>
</dbReference>
<dbReference type="GO" id="GO:0016887">
    <property type="term" value="F:ATP hydrolysis activity"/>
    <property type="evidence" value="ECO:0007669"/>
    <property type="project" value="InterPro"/>
</dbReference>
<evidence type="ECO:0000256" key="8">
    <source>
        <dbReference type="ARBA" id="ARBA00023136"/>
    </source>
</evidence>
<keyword evidence="3" id="KW-1003">Cell membrane</keyword>
<dbReference type="Gene3D" id="1.20.1560.10">
    <property type="entry name" value="ABC transporter type 1, transmembrane domain"/>
    <property type="match status" value="1"/>
</dbReference>
<feature type="domain" description="ABC transporter" evidence="10">
    <location>
        <begin position="330"/>
        <end position="566"/>
    </location>
</feature>
<feature type="transmembrane region" description="Helical" evidence="9">
    <location>
        <begin position="235"/>
        <end position="257"/>
    </location>
</feature>
<dbReference type="InterPro" id="IPR017871">
    <property type="entry name" value="ABC_transporter-like_CS"/>
</dbReference>
<keyword evidence="6 12" id="KW-0067">ATP-binding</keyword>
<keyword evidence="7 9" id="KW-1133">Transmembrane helix</keyword>
<dbReference type="FunFam" id="3.40.50.300:FF:000221">
    <property type="entry name" value="Multidrug ABC transporter ATP-binding protein"/>
    <property type="match status" value="1"/>
</dbReference>
<dbReference type="KEGG" id="plig:NAG76_20635"/>
<feature type="transmembrane region" description="Helical" evidence="9">
    <location>
        <begin position="55"/>
        <end position="79"/>
    </location>
</feature>
<dbReference type="InterPro" id="IPR003439">
    <property type="entry name" value="ABC_transporter-like_ATP-bd"/>
</dbReference>
<feature type="transmembrane region" description="Helical" evidence="9">
    <location>
        <begin position="12"/>
        <end position="35"/>
    </location>
</feature>
<dbReference type="GO" id="GO:0005524">
    <property type="term" value="F:ATP binding"/>
    <property type="evidence" value="ECO:0007669"/>
    <property type="project" value="UniProtKB-KW"/>
</dbReference>
<comment type="subcellular location">
    <subcellularLocation>
        <location evidence="1">Cell membrane</location>
        <topology evidence="1">Multi-pass membrane protein</topology>
    </subcellularLocation>
</comment>
<dbReference type="Pfam" id="PF00005">
    <property type="entry name" value="ABC_tran"/>
    <property type="match status" value="1"/>
</dbReference>
<proteinExistence type="predicted"/>
<dbReference type="InterPro" id="IPR036640">
    <property type="entry name" value="ABC1_TM_sf"/>
</dbReference>
<evidence type="ECO:0000256" key="4">
    <source>
        <dbReference type="ARBA" id="ARBA00022692"/>
    </source>
</evidence>
<keyword evidence="4 9" id="KW-0812">Transmembrane</keyword>
<evidence type="ECO:0000256" key="3">
    <source>
        <dbReference type="ARBA" id="ARBA00022475"/>
    </source>
</evidence>
<dbReference type="GO" id="GO:0005886">
    <property type="term" value="C:plasma membrane"/>
    <property type="evidence" value="ECO:0007669"/>
    <property type="project" value="UniProtKB-SubCell"/>
</dbReference>
<feature type="transmembrane region" description="Helical" evidence="9">
    <location>
        <begin position="157"/>
        <end position="178"/>
    </location>
</feature>
<name>A0A9J6ZE73_9BACL</name>
<dbReference type="Gene3D" id="3.40.50.300">
    <property type="entry name" value="P-loop containing nucleotide triphosphate hydrolases"/>
    <property type="match status" value="1"/>
</dbReference>
<evidence type="ECO:0000259" key="10">
    <source>
        <dbReference type="PROSITE" id="PS50893"/>
    </source>
</evidence>
<evidence type="ECO:0000256" key="1">
    <source>
        <dbReference type="ARBA" id="ARBA00004651"/>
    </source>
</evidence>
<dbReference type="PANTHER" id="PTHR43394">
    <property type="entry name" value="ATP-DEPENDENT PERMEASE MDL1, MITOCHONDRIAL"/>
    <property type="match status" value="1"/>
</dbReference>
<dbReference type="InterPro" id="IPR011527">
    <property type="entry name" value="ABC1_TM_dom"/>
</dbReference>
<keyword evidence="8 9" id="KW-0472">Membrane</keyword>
<dbReference type="SUPFAM" id="SSF90123">
    <property type="entry name" value="ABC transporter transmembrane region"/>
    <property type="match status" value="1"/>
</dbReference>
<dbReference type="CDD" id="cd18548">
    <property type="entry name" value="ABC_6TM_Tm287_like"/>
    <property type="match status" value="1"/>
</dbReference>
<evidence type="ECO:0000259" key="11">
    <source>
        <dbReference type="PROSITE" id="PS50929"/>
    </source>
</evidence>
<evidence type="ECO:0000256" key="7">
    <source>
        <dbReference type="ARBA" id="ARBA00022989"/>
    </source>
</evidence>
<dbReference type="PROSITE" id="PS50893">
    <property type="entry name" value="ABC_TRANSPORTER_2"/>
    <property type="match status" value="1"/>
</dbReference>
<dbReference type="PROSITE" id="PS50929">
    <property type="entry name" value="ABC_TM1F"/>
    <property type="match status" value="1"/>
</dbReference>